<dbReference type="EMBL" id="JALLPJ020001189">
    <property type="protein sequence ID" value="KAL3774544.1"/>
    <property type="molecule type" value="Genomic_DNA"/>
</dbReference>
<accession>A0ABD3NF39</accession>
<name>A0ABD3NF39_9STRA</name>
<protein>
    <submittedName>
        <fullName evidence="1">Uncharacterized protein</fullName>
    </submittedName>
</protein>
<proteinExistence type="predicted"/>
<organism evidence="1 2">
    <name type="scientific">Cyclotella atomus</name>
    <dbReference type="NCBI Taxonomy" id="382360"/>
    <lineage>
        <taxon>Eukaryota</taxon>
        <taxon>Sar</taxon>
        <taxon>Stramenopiles</taxon>
        <taxon>Ochrophyta</taxon>
        <taxon>Bacillariophyta</taxon>
        <taxon>Coscinodiscophyceae</taxon>
        <taxon>Thalassiosirophycidae</taxon>
        <taxon>Stephanodiscales</taxon>
        <taxon>Stephanodiscaceae</taxon>
        <taxon>Cyclotella</taxon>
    </lineage>
</organism>
<dbReference type="Proteomes" id="UP001530400">
    <property type="component" value="Unassembled WGS sequence"/>
</dbReference>
<evidence type="ECO:0000313" key="1">
    <source>
        <dbReference type="EMBL" id="KAL3774544.1"/>
    </source>
</evidence>
<reference evidence="1 2" key="1">
    <citation type="submission" date="2024-10" db="EMBL/GenBank/DDBJ databases">
        <title>Updated reference genomes for cyclostephanoid diatoms.</title>
        <authorList>
            <person name="Roberts W.R."/>
            <person name="Alverson A.J."/>
        </authorList>
    </citation>
    <scope>NUCLEOTIDE SEQUENCE [LARGE SCALE GENOMIC DNA]</scope>
    <source>
        <strain evidence="1 2">AJA010-31</strain>
    </source>
</reference>
<gene>
    <name evidence="1" type="ORF">ACHAWO_003995</name>
</gene>
<keyword evidence="2" id="KW-1185">Reference proteome</keyword>
<sequence length="443" mass="51492">MSTCDAFEKHMQGHWKHKTLMKPNSYDYNMSSYQFDYFQQEVDWLYNTSDEWRTGCKADIYKRDKRGYMYATAIGHQCGCGSTAFDPADSKWIWNRTEDYGGYDTHPSFDLMEKIAKENKTMCFAGDSIDLQFFTALVNNLYRTRLFKSMHGNYDMPDVSVDQRPIPAVYSNETTGPVNYAKYWMCMQNIQEALVTFDYNMDGAIKTSHTARLRYYKTYSWAPWNFLLMDDCDIIIYTLGIHYDARGEMIAGHYGKNKFADDFQAAITTLADLSNNGKIAIWRSILPQHFDSSDGHYPHSQTDAECKPLQNNDANIDVVDNRTIKKVIQNYNTAASQEFAKHCHLQHSCQLQHTCKMNITATNCRTIYKHLVENNLTTKADIMKQLHKDKDGMVTGNILHWDIADLFNVAKWHSDNNDCSHFCYIPALYEEAFRRLNWLLAEK</sequence>
<comment type="caution">
    <text evidence="1">The sequence shown here is derived from an EMBL/GenBank/DDBJ whole genome shotgun (WGS) entry which is preliminary data.</text>
</comment>
<dbReference type="AlphaFoldDB" id="A0ABD3NF39"/>
<evidence type="ECO:0000313" key="2">
    <source>
        <dbReference type="Proteomes" id="UP001530400"/>
    </source>
</evidence>